<comment type="caution">
    <text evidence="2">The sequence shown here is derived from an EMBL/GenBank/DDBJ whole genome shotgun (WGS) entry which is preliminary data.</text>
</comment>
<feature type="transmembrane region" description="Helical" evidence="1">
    <location>
        <begin position="69"/>
        <end position="88"/>
    </location>
</feature>
<feature type="transmembrane region" description="Helical" evidence="1">
    <location>
        <begin position="184"/>
        <end position="204"/>
    </location>
</feature>
<dbReference type="GO" id="GO:0005886">
    <property type="term" value="C:plasma membrane"/>
    <property type="evidence" value="ECO:0007669"/>
    <property type="project" value="TreeGrafter"/>
</dbReference>
<reference evidence="2" key="1">
    <citation type="journal article" date="2020" name="mSystems">
        <title>Genome- and Community-Level Interaction Insights into Carbon Utilization and Element Cycling Functions of Hydrothermarchaeota in Hydrothermal Sediment.</title>
        <authorList>
            <person name="Zhou Z."/>
            <person name="Liu Y."/>
            <person name="Xu W."/>
            <person name="Pan J."/>
            <person name="Luo Z.H."/>
            <person name="Li M."/>
        </authorList>
    </citation>
    <scope>NUCLEOTIDE SEQUENCE [LARGE SCALE GENOMIC DNA]</scope>
    <source>
        <strain evidence="2">SpSt-855</strain>
    </source>
</reference>
<accession>A0A7V4XRM6</accession>
<feature type="transmembrane region" description="Helical" evidence="1">
    <location>
        <begin position="157"/>
        <end position="178"/>
    </location>
</feature>
<protein>
    <submittedName>
        <fullName evidence="2">HdeD family acid-resistance protein</fullName>
    </submittedName>
</protein>
<gene>
    <name evidence="2" type="ORF">ENW50_04280</name>
</gene>
<name>A0A7V4XRM6_9BACT</name>
<dbReference type="EMBL" id="DTKL01000020">
    <property type="protein sequence ID" value="HGY93893.1"/>
    <property type="molecule type" value="Genomic_DNA"/>
</dbReference>
<evidence type="ECO:0000256" key="1">
    <source>
        <dbReference type="SAM" id="Phobius"/>
    </source>
</evidence>
<keyword evidence="1" id="KW-0472">Membrane</keyword>
<keyword evidence="1" id="KW-0812">Transmembrane</keyword>
<sequence>MQNTPQFQSKCLKRIQTRMSRRQHPASQRQKEVAPMPSTYFSRWWIWAIRGVLAILFGLVTFAVPTATFTVLVILFGIWAIVDGITHLSIAFHAGVEHKGLHVTEGIIGLAAGLVAFFFPLTTGVALLYIVAAWAVLSGVTRILLALHLNDSATREWMVGLSGALALLFGIVIFLYPIAGIVAVALWIGIYAIVAGVVFLGLAMRMRAGHRRMLLSGI</sequence>
<dbReference type="AlphaFoldDB" id="A0A7V4XRM6"/>
<dbReference type="InterPro" id="IPR052712">
    <property type="entry name" value="Acid_resist_chaperone_HdeD"/>
</dbReference>
<feature type="transmembrane region" description="Helical" evidence="1">
    <location>
        <begin position="125"/>
        <end position="145"/>
    </location>
</feature>
<evidence type="ECO:0000313" key="2">
    <source>
        <dbReference type="EMBL" id="HGY93893.1"/>
    </source>
</evidence>
<keyword evidence="1" id="KW-1133">Transmembrane helix</keyword>
<dbReference type="Pfam" id="PF03729">
    <property type="entry name" value="DUF308"/>
    <property type="match status" value="1"/>
</dbReference>
<organism evidence="2">
    <name type="scientific">Acidobacterium capsulatum</name>
    <dbReference type="NCBI Taxonomy" id="33075"/>
    <lineage>
        <taxon>Bacteria</taxon>
        <taxon>Pseudomonadati</taxon>
        <taxon>Acidobacteriota</taxon>
        <taxon>Terriglobia</taxon>
        <taxon>Terriglobales</taxon>
        <taxon>Acidobacteriaceae</taxon>
        <taxon>Acidobacterium</taxon>
    </lineage>
</organism>
<dbReference type="InterPro" id="IPR005325">
    <property type="entry name" value="DUF308_memb"/>
</dbReference>
<feature type="transmembrane region" description="Helical" evidence="1">
    <location>
        <begin position="44"/>
        <end position="63"/>
    </location>
</feature>
<proteinExistence type="predicted"/>
<dbReference type="PANTHER" id="PTHR34989">
    <property type="entry name" value="PROTEIN HDED"/>
    <property type="match status" value="1"/>
</dbReference>
<dbReference type="PANTHER" id="PTHR34989:SF1">
    <property type="entry name" value="PROTEIN HDED"/>
    <property type="match status" value="1"/>
</dbReference>